<proteinExistence type="predicted"/>
<reference evidence="1" key="1">
    <citation type="journal article" date="2007" name="Microbiology">
        <title>Comparative analysis of the Corynebacterium glutamicum group and complete genome sequence of strain R.</title>
        <authorList>
            <person name="Yukawa H."/>
            <person name="Omumasaba C.A."/>
            <person name="Nonaka H."/>
            <person name="Kos P."/>
            <person name="Okai N."/>
            <person name="Suzuki N."/>
            <person name="Suda M."/>
            <person name="Tsuge Y."/>
            <person name="Watanabe J."/>
            <person name="Ikeda Y."/>
            <person name="Vertes A.A."/>
            <person name="Inui M."/>
        </authorList>
    </citation>
    <scope>NUCLEOTIDE SEQUENCE</scope>
    <source>
        <strain evidence="1">R</strain>
    </source>
</reference>
<evidence type="ECO:0000313" key="1">
    <source>
        <dbReference type="EMBL" id="BAF53830.1"/>
    </source>
</evidence>
<protein>
    <recommendedName>
        <fullName evidence="2">Transposase</fullName>
    </recommendedName>
</protein>
<name>A0AB72V971_CORGB</name>
<evidence type="ECO:0008006" key="2">
    <source>
        <dbReference type="Google" id="ProtNLM"/>
    </source>
</evidence>
<sequence>MLGLADGACLLPSKSGFGQGVSAQPSYMAKTKKLEDFRSPGVVSSVENRPIWPKLKSWRILGHLVWSGSKLASVPKLLVPLRIACKGSESLWWHLHALPLFDLLNALLNAREIQVEVV</sequence>
<accession>A0AB72V971</accession>
<dbReference type="EMBL" id="AP009044">
    <property type="protein sequence ID" value="BAF53830.1"/>
    <property type="molecule type" value="Genomic_DNA"/>
</dbReference>
<organism evidence="1">
    <name type="scientific">Corynebacterium glutamicum (strain R)</name>
    <dbReference type="NCBI Taxonomy" id="340322"/>
    <lineage>
        <taxon>Bacteria</taxon>
        <taxon>Bacillati</taxon>
        <taxon>Actinomycetota</taxon>
        <taxon>Actinomycetes</taxon>
        <taxon>Mycobacteriales</taxon>
        <taxon>Corynebacteriaceae</taxon>
        <taxon>Corynebacterium</taxon>
    </lineage>
</organism>
<gene>
    <name evidence="1" type="ordered locus">cgR_0858</name>
</gene>
<dbReference type="KEGG" id="cgt:cgR_0858"/>
<dbReference type="Proteomes" id="UP000006698">
    <property type="component" value="Chromosome"/>
</dbReference>
<dbReference type="AlphaFoldDB" id="A0AB72V971"/>